<evidence type="ECO:0000256" key="19">
    <source>
        <dbReference type="ARBA" id="ARBA00057694"/>
    </source>
</evidence>
<evidence type="ECO:0000256" key="20">
    <source>
        <dbReference type="ARBA" id="ARBA00064664"/>
    </source>
</evidence>
<feature type="compositionally biased region" description="Polar residues" evidence="22">
    <location>
        <begin position="749"/>
        <end position="759"/>
    </location>
</feature>
<dbReference type="Gene3D" id="3.40.50.1010">
    <property type="entry name" value="5'-nuclease"/>
    <property type="match status" value="1"/>
</dbReference>
<dbReference type="GO" id="GO:0002376">
    <property type="term" value="P:immune system process"/>
    <property type="evidence" value="ECO:0007669"/>
    <property type="project" value="UniProtKB-KW"/>
</dbReference>
<evidence type="ECO:0000256" key="22">
    <source>
        <dbReference type="SAM" id="MobiDB-lite"/>
    </source>
</evidence>
<dbReference type="InterPro" id="IPR006086">
    <property type="entry name" value="XPG-I_dom"/>
</dbReference>
<dbReference type="FunFam" id="1.10.150.20:FF:000011">
    <property type="entry name" value="exonuclease 1"/>
    <property type="match status" value="1"/>
</dbReference>
<dbReference type="Proteomes" id="UP000620124">
    <property type="component" value="Unassembled WGS sequence"/>
</dbReference>
<evidence type="ECO:0000256" key="17">
    <source>
        <dbReference type="ARBA" id="ARBA00023242"/>
    </source>
</evidence>
<keyword evidence="14" id="KW-0007">Acetylation</keyword>
<comment type="similarity">
    <text evidence="3">Belongs to the XPG/RAD2 endonuclease family. EXO1 subfamily.</text>
</comment>
<accession>A0A8H7D2Z2</accession>
<dbReference type="InterPro" id="IPR044752">
    <property type="entry name" value="PIN-like_EXO1"/>
</dbReference>
<evidence type="ECO:0000256" key="13">
    <source>
        <dbReference type="ARBA" id="ARBA00022881"/>
    </source>
</evidence>
<organism evidence="24 25">
    <name type="scientific">Mycena venus</name>
    <dbReference type="NCBI Taxonomy" id="2733690"/>
    <lineage>
        <taxon>Eukaryota</taxon>
        <taxon>Fungi</taxon>
        <taxon>Dikarya</taxon>
        <taxon>Basidiomycota</taxon>
        <taxon>Agaricomycotina</taxon>
        <taxon>Agaricomycetes</taxon>
        <taxon>Agaricomycetidae</taxon>
        <taxon>Agaricales</taxon>
        <taxon>Marasmiineae</taxon>
        <taxon>Mycenaceae</taxon>
        <taxon>Mycena</taxon>
    </lineage>
</organism>
<protein>
    <submittedName>
        <fullName evidence="24">Exodeoxyribonuclease 1</fullName>
    </submittedName>
</protein>
<keyword evidence="25" id="KW-1185">Reference proteome</keyword>
<evidence type="ECO:0000256" key="2">
    <source>
        <dbReference type="ARBA" id="ARBA00004123"/>
    </source>
</evidence>
<dbReference type="OrthoDB" id="26491at2759"/>
<dbReference type="InterPro" id="IPR036279">
    <property type="entry name" value="5-3_exonuclease_C_sf"/>
</dbReference>
<evidence type="ECO:0000256" key="1">
    <source>
        <dbReference type="ARBA" id="ARBA00001946"/>
    </source>
</evidence>
<dbReference type="EMBL" id="JACAZI010000005">
    <property type="protein sequence ID" value="KAF7360189.1"/>
    <property type="molecule type" value="Genomic_DNA"/>
</dbReference>
<dbReference type="InterPro" id="IPR019974">
    <property type="entry name" value="XPG_CS"/>
</dbReference>
<dbReference type="Gene3D" id="3.40.50.300">
    <property type="entry name" value="P-loop containing nucleotide triphosphate hydrolases"/>
    <property type="match status" value="1"/>
</dbReference>
<keyword evidence="18" id="KW-0469">Meiosis</keyword>
<comment type="subunit">
    <text evidence="20">Interacts with the MLH1-PMS2 heterodimer via MLH1. Interacts with MSH3. Interacts with the MSH2-MSH6 heterodimer via MSH2, and this interaction may increase the processivity of the 5'-&gt;3' exonuclease activity. Interacts with PCNA, and this interaction may both stimulate the cryptic 3'-&gt;5' exonuclease activity and suppress the 5'-&gt;3' exonuclease activity. Interacts with WRN, and this interaction stimulates both the 5'-&gt;3' exonuclease activity and cleavage of 5'-overhanging flap structures. Interacts with RECQL/RECQ1, and this interaction stimulates cleavage of 5'-overhanging flap structures. Interacts with DNA helicase ZGRF1; the interaction is increased following DNA damage induction.</text>
</comment>
<comment type="subcellular location">
    <subcellularLocation>
        <location evidence="2">Nucleus</location>
    </subcellularLocation>
</comment>
<dbReference type="Pfam" id="PF00867">
    <property type="entry name" value="XPG_I"/>
    <property type="match status" value="1"/>
</dbReference>
<keyword evidence="10" id="KW-0269">Exonuclease</keyword>
<keyword evidence="13" id="KW-0267">Excision nuclease</keyword>
<evidence type="ECO:0000256" key="12">
    <source>
        <dbReference type="ARBA" id="ARBA00022859"/>
    </source>
</evidence>
<evidence type="ECO:0000256" key="3">
    <source>
        <dbReference type="ARBA" id="ARBA00010563"/>
    </source>
</evidence>
<dbReference type="AlphaFoldDB" id="A0A8H7D2Z2"/>
<keyword evidence="16" id="KW-0234">DNA repair</keyword>
<evidence type="ECO:0000256" key="14">
    <source>
        <dbReference type="ARBA" id="ARBA00022990"/>
    </source>
</evidence>
<evidence type="ECO:0000313" key="25">
    <source>
        <dbReference type="Proteomes" id="UP000620124"/>
    </source>
</evidence>
<dbReference type="Pfam" id="PF00752">
    <property type="entry name" value="XPG_N"/>
    <property type="match status" value="1"/>
</dbReference>
<gene>
    <name evidence="24" type="ORF">MVEN_00747600</name>
</gene>
<evidence type="ECO:0000256" key="18">
    <source>
        <dbReference type="ARBA" id="ARBA00023254"/>
    </source>
</evidence>
<dbReference type="PANTHER" id="PTHR11081:SF65">
    <property type="entry name" value="DNA DAMAGE-INDUCIBLE PROTEIN DIN7-RELATED"/>
    <property type="match status" value="1"/>
</dbReference>
<keyword evidence="5" id="KW-0540">Nuclease</keyword>
<feature type="repeat" description="TPR" evidence="21">
    <location>
        <begin position="399"/>
        <end position="432"/>
    </location>
</feature>
<dbReference type="InterPro" id="IPR037315">
    <property type="entry name" value="EXO1_H3TH"/>
</dbReference>
<dbReference type="InterPro" id="IPR006084">
    <property type="entry name" value="XPG/Rad2"/>
</dbReference>
<dbReference type="InterPro" id="IPR006085">
    <property type="entry name" value="XPG_DNA_repair_N"/>
</dbReference>
<feature type="region of interest" description="Disordered" evidence="22">
    <location>
        <begin position="811"/>
        <end position="854"/>
    </location>
</feature>
<comment type="cofactor">
    <cofactor evidence="1">
        <name>Mg(2+)</name>
        <dbReference type="ChEBI" id="CHEBI:18420"/>
    </cofactor>
</comment>
<evidence type="ECO:0000256" key="7">
    <source>
        <dbReference type="ARBA" id="ARBA00022759"/>
    </source>
</evidence>
<dbReference type="SUPFAM" id="SSF88723">
    <property type="entry name" value="PIN domain-like"/>
    <property type="match status" value="1"/>
</dbReference>
<evidence type="ECO:0000256" key="21">
    <source>
        <dbReference type="PROSITE-ProRule" id="PRU00339"/>
    </source>
</evidence>
<dbReference type="CDD" id="cd09857">
    <property type="entry name" value="PIN_EXO1"/>
    <property type="match status" value="1"/>
</dbReference>
<keyword evidence="15" id="KW-0238">DNA-binding</keyword>
<dbReference type="InterPro" id="IPR008918">
    <property type="entry name" value="HhH2"/>
</dbReference>
<evidence type="ECO:0000256" key="16">
    <source>
        <dbReference type="ARBA" id="ARBA00023204"/>
    </source>
</evidence>
<dbReference type="CDD" id="cd09908">
    <property type="entry name" value="H3TH_EXO1"/>
    <property type="match status" value="1"/>
</dbReference>
<dbReference type="InterPro" id="IPR019734">
    <property type="entry name" value="TPR_rpt"/>
</dbReference>
<evidence type="ECO:0000256" key="9">
    <source>
        <dbReference type="ARBA" id="ARBA00022801"/>
    </source>
</evidence>
<dbReference type="SMART" id="SM00484">
    <property type="entry name" value="XPGI"/>
    <property type="match status" value="1"/>
</dbReference>
<keyword evidence="8" id="KW-0227">DNA damage</keyword>
<dbReference type="GO" id="GO:0046872">
    <property type="term" value="F:metal ion binding"/>
    <property type="evidence" value="ECO:0007669"/>
    <property type="project" value="UniProtKB-KW"/>
</dbReference>
<evidence type="ECO:0000256" key="4">
    <source>
        <dbReference type="ARBA" id="ARBA00022553"/>
    </source>
</evidence>
<keyword evidence="9" id="KW-0378">Hydrolase</keyword>
<dbReference type="GO" id="GO:0017108">
    <property type="term" value="F:5'-flap endonuclease activity"/>
    <property type="evidence" value="ECO:0007669"/>
    <property type="project" value="TreeGrafter"/>
</dbReference>
<keyword evidence="11" id="KW-0460">Magnesium</keyword>
<evidence type="ECO:0000313" key="24">
    <source>
        <dbReference type="EMBL" id="KAF7360189.1"/>
    </source>
</evidence>
<dbReference type="PANTHER" id="PTHR11081">
    <property type="entry name" value="FLAP ENDONUCLEASE FAMILY MEMBER"/>
    <property type="match status" value="1"/>
</dbReference>
<feature type="region of interest" description="Disordered" evidence="22">
    <location>
        <begin position="682"/>
        <end position="759"/>
    </location>
</feature>
<dbReference type="SUPFAM" id="SSF52540">
    <property type="entry name" value="P-loop containing nucleoside triphosphate hydrolases"/>
    <property type="match status" value="1"/>
</dbReference>
<comment type="function">
    <text evidence="19">5'-&gt;3' double-stranded DNA exonuclease which may also possess a cryptic 3'-&gt;5' double-stranded DNA exonuclease activity. Functions in DNA mismatch repair (MMR) to excise mismatch-containing DNA tracts directed by strand breaks located either 5' or 3' to the mismatch. Also exhibits endonuclease activity against 5'-overhanging flap structures similar to those generated by displacement synthesis when DNA polymerase encounters the 5'-end of a downstream Okazaki fragment. Required for somatic hypermutation (SHM) and class switch recombination (CSR) of immunoglobulin genes. Essential for male and female meiosis.</text>
</comment>
<dbReference type="PRINTS" id="PR00853">
    <property type="entry name" value="XPGRADSUPER"/>
</dbReference>
<dbReference type="GO" id="GO:0051321">
    <property type="term" value="P:meiotic cell cycle"/>
    <property type="evidence" value="ECO:0007669"/>
    <property type="project" value="UniProtKB-KW"/>
</dbReference>
<proteinExistence type="inferred from homology"/>
<feature type="region of interest" description="Disordered" evidence="22">
    <location>
        <begin position="1011"/>
        <end position="1042"/>
    </location>
</feature>
<keyword evidence="21" id="KW-0802">TPR repeat</keyword>
<dbReference type="SMART" id="SM00279">
    <property type="entry name" value="HhH2"/>
    <property type="match status" value="1"/>
</dbReference>
<evidence type="ECO:0000256" key="6">
    <source>
        <dbReference type="ARBA" id="ARBA00022723"/>
    </source>
</evidence>
<feature type="compositionally biased region" description="Acidic residues" evidence="22">
    <location>
        <begin position="811"/>
        <end position="823"/>
    </location>
</feature>
<keyword evidence="17" id="KW-0539">Nucleus</keyword>
<dbReference type="GO" id="GO:0003677">
    <property type="term" value="F:DNA binding"/>
    <property type="evidence" value="ECO:0007669"/>
    <property type="project" value="UniProtKB-KW"/>
</dbReference>
<evidence type="ECO:0000256" key="15">
    <source>
        <dbReference type="ARBA" id="ARBA00023125"/>
    </source>
</evidence>
<evidence type="ECO:0000256" key="8">
    <source>
        <dbReference type="ARBA" id="ARBA00022763"/>
    </source>
</evidence>
<dbReference type="PROSITE" id="PS00841">
    <property type="entry name" value="XPG_1"/>
    <property type="match status" value="1"/>
</dbReference>
<evidence type="ECO:0000256" key="5">
    <source>
        <dbReference type="ARBA" id="ARBA00022722"/>
    </source>
</evidence>
<keyword evidence="4" id="KW-0597">Phosphoprotein</keyword>
<sequence>MDQLSQLTNRPLSSLSIPPSTLSALFKAGYETVQDLDTSNAEQLANDLSIPLPSSQAIFSQRKTQRTRGAPLTQPASAVASSSVSRISTKCAPIDKLLGGGLLRRHVLEISGPPGTPKGAIALGIVKSFLKDSPDEEVVFMDTQNMTTASALRRAIPPDAARRVSHHILHTLPELVARSSEYNAVIISLASSFSRLSIFPLQASKKLTIPIKNTVLENIKQMLVQVASRGVTVVITSQTATKLLAADGSPATFDTGARAVMVPQLGPAYLPSSISFRVLICPQARESGVFRLLSEPSKPKQTVAPLREEPYTIACLRFTSTFRNSLEQPSPSTRMSGCIEASLLVLLNSPPEKTPTNMLTTQCIVFRLLRHHQIEPYIVFDGGPLPAKKGTEVDRQAKRAEHLALGNALAAQGKTSQAREHYVKAIDVTPQMAFQFIKALRAEGVSYVVAPYEADAQLAYLERIGLVDGILTEDSDMLVFGCRTVLLKLDAFNSTVVCIDRVDFANVSPADGISLNGWSDAQFRAMAILSGCDYLPSIPGIGLKTACTLLRKWKTVEQVVRAIAMEGKKSVPRKYMESFRLAEKCFLHQRVYDPLQQKLVHLSEPDVDWDEASDAYVGGDLEPAVAKMLGEGDLNPVTLLPMTDINPRYVPRVLKPLPFVMNGVKGAAKEKGKGKPSNILNYFGRANPKVPPRAKSASPKAAKRKMVVGKASGKRSLAAEMDRDIEVKRKKCDGTPPSASRFFAPPDKTASTSRAVDTSTADPLFDELKENIPFVDENEDDDLLETDLDVDLEWDSLSLVALPERETQMMDIEEPGDGVEQEDGYISPTPSRSRDAEDLSSPLRPDVTPPPTKRVKIERTAISDRDFELDAISSPPEEARERFVRLPALSLCRPRSRSPTGAILVAASPDPPRTVLVGPDLRDAFGDEHDVSGDLALALVDPEELEAQANVVRNEAVAAGWRERWVLRNSKGKGRAMPTPKLRRRETNVTPTGRHFPINDAHLRPHPYLQPDAPSSVPAKHAGGRTKPLQNRRSLTFLDPVRPKLAPKGRVTEVLIRGDEDGDADSAAAKAQSRLAQYRCPAS</sequence>
<keyword evidence="7" id="KW-0255">Endonuclease</keyword>
<evidence type="ECO:0000259" key="23">
    <source>
        <dbReference type="SMART" id="SM00484"/>
    </source>
</evidence>
<dbReference type="PROSITE" id="PS50005">
    <property type="entry name" value="TPR"/>
    <property type="match status" value="1"/>
</dbReference>
<dbReference type="SUPFAM" id="SSF47807">
    <property type="entry name" value="5' to 3' exonuclease, C-terminal subdomain"/>
    <property type="match status" value="1"/>
</dbReference>
<dbReference type="GO" id="GO:0005634">
    <property type="term" value="C:nucleus"/>
    <property type="evidence" value="ECO:0007669"/>
    <property type="project" value="UniProtKB-SubCell"/>
</dbReference>
<name>A0A8H7D2Z2_9AGAR</name>
<dbReference type="InterPro" id="IPR029060">
    <property type="entry name" value="PIN-like_dom_sf"/>
</dbReference>
<dbReference type="GO" id="GO:0035312">
    <property type="term" value="F:5'-3' DNA exonuclease activity"/>
    <property type="evidence" value="ECO:0007669"/>
    <property type="project" value="InterPro"/>
</dbReference>
<evidence type="ECO:0000256" key="11">
    <source>
        <dbReference type="ARBA" id="ARBA00022842"/>
    </source>
</evidence>
<dbReference type="GO" id="GO:0006281">
    <property type="term" value="P:DNA repair"/>
    <property type="evidence" value="ECO:0007669"/>
    <property type="project" value="UniProtKB-KW"/>
</dbReference>
<feature type="domain" description="XPG-I" evidence="23">
    <location>
        <begin position="441"/>
        <end position="513"/>
    </location>
</feature>
<evidence type="ECO:0000256" key="10">
    <source>
        <dbReference type="ARBA" id="ARBA00022839"/>
    </source>
</evidence>
<dbReference type="InterPro" id="IPR027417">
    <property type="entry name" value="P-loop_NTPase"/>
</dbReference>
<reference evidence="24" key="1">
    <citation type="submission" date="2020-05" db="EMBL/GenBank/DDBJ databases">
        <title>Mycena genomes resolve the evolution of fungal bioluminescence.</title>
        <authorList>
            <person name="Tsai I.J."/>
        </authorList>
    </citation>
    <scope>NUCLEOTIDE SEQUENCE</scope>
    <source>
        <strain evidence="24">CCC161011</strain>
    </source>
</reference>
<keyword evidence="12" id="KW-0391">Immunity</keyword>
<comment type="caution">
    <text evidence="24">The sequence shown here is derived from an EMBL/GenBank/DDBJ whole genome shotgun (WGS) entry which is preliminary data.</text>
</comment>
<dbReference type="Gene3D" id="1.10.150.20">
    <property type="entry name" value="5' to 3' exonuclease, C-terminal subdomain"/>
    <property type="match status" value="1"/>
</dbReference>
<dbReference type="FunFam" id="3.40.50.1010:FF:000111">
    <property type="entry name" value="Exonuclease 1"/>
    <property type="match status" value="1"/>
</dbReference>
<keyword evidence="6" id="KW-0479">Metal-binding</keyword>